<comment type="caution">
    <text evidence="2">The sequence shown here is derived from an EMBL/GenBank/DDBJ whole genome shotgun (WGS) entry which is preliminary data.</text>
</comment>
<dbReference type="EMBL" id="QGDQ01000015">
    <property type="protein sequence ID" value="PWJ52998.1"/>
    <property type="molecule type" value="Genomic_DNA"/>
</dbReference>
<evidence type="ECO:0000313" key="2">
    <source>
        <dbReference type="EMBL" id="PWJ52998.1"/>
    </source>
</evidence>
<dbReference type="GO" id="GO:0005524">
    <property type="term" value="F:ATP binding"/>
    <property type="evidence" value="ECO:0007669"/>
    <property type="project" value="InterPro"/>
</dbReference>
<dbReference type="OrthoDB" id="104167at2"/>
<dbReference type="InterPro" id="IPR051396">
    <property type="entry name" value="Bact_Antivir_Def_Nuclease"/>
</dbReference>
<dbReference type="RefSeq" id="WP_109774857.1">
    <property type="nucleotide sequence ID" value="NZ_QGDQ01000015.1"/>
</dbReference>
<gene>
    <name evidence="2" type="ORF">BXY45_11515</name>
</gene>
<dbReference type="GO" id="GO:0016887">
    <property type="term" value="F:ATP hydrolysis activity"/>
    <property type="evidence" value="ECO:0007669"/>
    <property type="project" value="InterPro"/>
</dbReference>
<dbReference type="SUPFAM" id="SSF52540">
    <property type="entry name" value="P-loop containing nucleoside triphosphate hydrolases"/>
    <property type="match status" value="1"/>
</dbReference>
<proteinExistence type="predicted"/>
<sequence length="363" mass="39392">MYRSVRFDGYRGLVALELDDLARVNVIAGRNDTGKTTILEAILLLACGPFAASNALQVLRPLRNRPPVEFPWSDRDSPWSSFFHELDSSRPIVLSGVRAGRRSTITITGDPAAPQAGASVAADLSTQTASASVKVTVEHEGSPPVERTQRVEVHAVGGLASAVQQMSVSMPLEPPASLDELVKSYFVKTGVSFSIEAAYSELRRTRRDRTLVEALQGLDPRIRGLEVLVGPSRSELHAELDGGVVLPLSLLGDGPLMLTYHLLAMEEARGGVLLLDEVEKGMHWSVMEHLWKVLHRAATRLDVQVFATTHSDECLTAAASAFSEQPDDLRLYRLTRGQAGLTGVAVYEQPDIVAGLSLNVDLR</sequence>
<dbReference type="PANTHER" id="PTHR43581:SF4">
    <property type="entry name" value="ATP_GTP PHOSPHATASE"/>
    <property type="match status" value="1"/>
</dbReference>
<dbReference type="PANTHER" id="PTHR43581">
    <property type="entry name" value="ATP/GTP PHOSPHATASE"/>
    <property type="match status" value="1"/>
</dbReference>
<dbReference type="InterPro" id="IPR003959">
    <property type="entry name" value="ATPase_AAA_core"/>
</dbReference>
<keyword evidence="3" id="KW-1185">Reference proteome</keyword>
<dbReference type="Pfam" id="PF13304">
    <property type="entry name" value="AAA_21"/>
    <property type="match status" value="1"/>
</dbReference>
<dbReference type="Proteomes" id="UP000245469">
    <property type="component" value="Unassembled WGS sequence"/>
</dbReference>
<evidence type="ECO:0000259" key="1">
    <source>
        <dbReference type="Pfam" id="PF13304"/>
    </source>
</evidence>
<dbReference type="Gene3D" id="3.40.50.300">
    <property type="entry name" value="P-loop containing nucleotide triphosphate hydrolases"/>
    <property type="match status" value="2"/>
</dbReference>
<reference evidence="2 3" key="1">
    <citation type="submission" date="2018-03" db="EMBL/GenBank/DDBJ databases">
        <title>Genomic Encyclopedia of Archaeal and Bacterial Type Strains, Phase II (KMG-II): from individual species to whole genera.</title>
        <authorList>
            <person name="Goeker M."/>
        </authorList>
    </citation>
    <scope>NUCLEOTIDE SEQUENCE [LARGE SCALE GENOMIC DNA]</scope>
    <source>
        <strain evidence="2 3">DSM 44889</strain>
    </source>
</reference>
<name>A0A316A6Z9_9ACTN</name>
<evidence type="ECO:0000313" key="3">
    <source>
        <dbReference type="Proteomes" id="UP000245469"/>
    </source>
</evidence>
<feature type="domain" description="ATPase AAA-type core" evidence="1">
    <location>
        <begin position="205"/>
        <end position="313"/>
    </location>
</feature>
<dbReference type="AlphaFoldDB" id="A0A316A6Z9"/>
<organism evidence="2 3">
    <name type="scientific">Quadrisphaera granulorum</name>
    <dbReference type="NCBI Taxonomy" id="317664"/>
    <lineage>
        <taxon>Bacteria</taxon>
        <taxon>Bacillati</taxon>
        <taxon>Actinomycetota</taxon>
        <taxon>Actinomycetes</taxon>
        <taxon>Kineosporiales</taxon>
        <taxon>Kineosporiaceae</taxon>
        <taxon>Quadrisphaera</taxon>
    </lineage>
</organism>
<dbReference type="InterPro" id="IPR027417">
    <property type="entry name" value="P-loop_NTPase"/>
</dbReference>
<accession>A0A316A6Z9</accession>
<protein>
    <submittedName>
        <fullName evidence="2">Putative AbiEii toxin of type IV toxin-antitoxin system</fullName>
    </submittedName>
</protein>